<evidence type="ECO:0000313" key="8">
    <source>
        <dbReference type="Proteomes" id="UP000321393"/>
    </source>
</evidence>
<dbReference type="GO" id="GO:0016301">
    <property type="term" value="F:kinase activity"/>
    <property type="evidence" value="ECO:0007669"/>
    <property type="project" value="UniProtKB-KW"/>
</dbReference>
<evidence type="ECO:0000256" key="1">
    <source>
        <dbReference type="ARBA" id="ARBA00004123"/>
    </source>
</evidence>
<dbReference type="Proteomes" id="UP000321393">
    <property type="component" value="Unassembled WGS sequence"/>
</dbReference>
<dbReference type="AlphaFoldDB" id="A0A5A7TF53"/>
<name>A0A5A7TF53_CUCMM</name>
<evidence type="ECO:0000256" key="2">
    <source>
        <dbReference type="ARBA" id="ARBA00022723"/>
    </source>
</evidence>
<comment type="subcellular location">
    <subcellularLocation>
        <location evidence="1">Nucleus</location>
    </subcellularLocation>
</comment>
<comment type="caution">
    <text evidence="6">The sequence shown here is derived from an EMBL/GenBank/DDBJ whole genome shotgun (WGS) entry which is preliminary data.</text>
</comment>
<reference evidence="8 9" key="1">
    <citation type="submission" date="2019-08" db="EMBL/GenBank/DDBJ databases">
        <title>Draft genome sequences of two oriental melons (Cucumis melo L. var makuwa).</title>
        <authorList>
            <person name="Kwon S.-Y."/>
        </authorList>
    </citation>
    <scope>NUCLEOTIDE SEQUENCE [LARGE SCALE GENOMIC DNA]</scope>
    <source>
        <strain evidence="9">cv. Chang Bougi</strain>
        <strain evidence="8">cv. SW 3</strain>
        <tissue evidence="6">Leaf</tissue>
    </source>
</reference>
<organism evidence="6 8">
    <name type="scientific">Cucumis melo var. makuwa</name>
    <name type="common">Oriental melon</name>
    <dbReference type="NCBI Taxonomy" id="1194695"/>
    <lineage>
        <taxon>Eukaryota</taxon>
        <taxon>Viridiplantae</taxon>
        <taxon>Streptophyta</taxon>
        <taxon>Embryophyta</taxon>
        <taxon>Tracheophyta</taxon>
        <taxon>Spermatophyta</taxon>
        <taxon>Magnoliopsida</taxon>
        <taxon>eudicotyledons</taxon>
        <taxon>Gunneridae</taxon>
        <taxon>Pentapetalae</taxon>
        <taxon>rosids</taxon>
        <taxon>fabids</taxon>
        <taxon>Cucurbitales</taxon>
        <taxon>Cucurbitaceae</taxon>
        <taxon>Benincaseae</taxon>
        <taxon>Cucumis</taxon>
    </lineage>
</organism>
<gene>
    <name evidence="7" type="ORF">E5676_scaffold83G00120</name>
    <name evidence="6" type="ORF">E6C27_scaffold67G002010</name>
</gene>
<evidence type="ECO:0000313" key="9">
    <source>
        <dbReference type="Proteomes" id="UP000321947"/>
    </source>
</evidence>
<dbReference type="PANTHER" id="PTHR46481">
    <property type="entry name" value="ZINC FINGER BED DOMAIN-CONTAINING PROTEIN 4"/>
    <property type="match status" value="1"/>
</dbReference>
<dbReference type="GO" id="GO:0030246">
    <property type="term" value="F:carbohydrate binding"/>
    <property type="evidence" value="ECO:0007669"/>
    <property type="project" value="UniProtKB-KW"/>
</dbReference>
<sequence length="92" mass="11125">MIRFVENEGFRRFEEETFMFVRSSLARLAKFKKCIEEDNISCKSMLCLNVQARWNSTYFMLDATEKFEKAFERLEDYDTVYMNDECKPTSRD</sequence>
<dbReference type="EMBL" id="SSTD01013865">
    <property type="protein sequence ID" value="TYK05345.1"/>
    <property type="molecule type" value="Genomic_DNA"/>
</dbReference>
<keyword evidence="5" id="KW-0539">Nucleus</keyword>
<keyword evidence="7" id="KW-0430">Lectin</keyword>
<evidence type="ECO:0000256" key="3">
    <source>
        <dbReference type="ARBA" id="ARBA00022771"/>
    </source>
</evidence>
<keyword evidence="6" id="KW-0675">Receptor</keyword>
<evidence type="ECO:0000313" key="6">
    <source>
        <dbReference type="EMBL" id="KAA0041823.1"/>
    </source>
</evidence>
<protein>
    <submittedName>
        <fullName evidence="6">L-type lectin-domain containing receptor kinase IX.1-like</fullName>
    </submittedName>
</protein>
<keyword evidence="2" id="KW-0479">Metal-binding</keyword>
<keyword evidence="6" id="KW-0418">Kinase</keyword>
<dbReference type="EMBL" id="SSTE01016227">
    <property type="protein sequence ID" value="KAA0041823.1"/>
    <property type="molecule type" value="Genomic_DNA"/>
</dbReference>
<dbReference type="GO" id="GO:0008270">
    <property type="term" value="F:zinc ion binding"/>
    <property type="evidence" value="ECO:0007669"/>
    <property type="project" value="UniProtKB-KW"/>
</dbReference>
<evidence type="ECO:0000313" key="7">
    <source>
        <dbReference type="EMBL" id="TYK05345.1"/>
    </source>
</evidence>
<dbReference type="PANTHER" id="PTHR46481:SF10">
    <property type="entry name" value="ZINC FINGER BED DOMAIN-CONTAINING PROTEIN 39"/>
    <property type="match status" value="1"/>
</dbReference>
<keyword evidence="3" id="KW-0863">Zinc-finger</keyword>
<dbReference type="OrthoDB" id="1741548at2759"/>
<dbReference type="GO" id="GO:0005634">
    <property type="term" value="C:nucleus"/>
    <property type="evidence" value="ECO:0007669"/>
    <property type="project" value="UniProtKB-SubCell"/>
</dbReference>
<evidence type="ECO:0000256" key="5">
    <source>
        <dbReference type="ARBA" id="ARBA00023242"/>
    </source>
</evidence>
<proteinExistence type="predicted"/>
<dbReference type="Proteomes" id="UP000321947">
    <property type="component" value="Unassembled WGS sequence"/>
</dbReference>
<evidence type="ECO:0000256" key="4">
    <source>
        <dbReference type="ARBA" id="ARBA00022833"/>
    </source>
</evidence>
<accession>A0A5A7TF53</accession>
<keyword evidence="4" id="KW-0862">Zinc</keyword>
<keyword evidence="6" id="KW-0808">Transferase</keyword>
<dbReference type="InterPro" id="IPR052035">
    <property type="entry name" value="ZnF_BED_domain_contain"/>
</dbReference>